<evidence type="ECO:0000256" key="1">
    <source>
        <dbReference type="SAM" id="MobiDB-lite"/>
    </source>
</evidence>
<accession>A0ABY2GXX1</accession>
<gene>
    <name evidence="2" type="ORF">CCMA1212_008565</name>
</gene>
<feature type="region of interest" description="Disordered" evidence="1">
    <location>
        <begin position="1"/>
        <end position="43"/>
    </location>
</feature>
<keyword evidence="3" id="KW-1185">Reference proteome</keyword>
<organism evidence="2 3">
    <name type="scientific">Trichoderma ghanense</name>
    <dbReference type="NCBI Taxonomy" id="65468"/>
    <lineage>
        <taxon>Eukaryota</taxon>
        <taxon>Fungi</taxon>
        <taxon>Dikarya</taxon>
        <taxon>Ascomycota</taxon>
        <taxon>Pezizomycotina</taxon>
        <taxon>Sordariomycetes</taxon>
        <taxon>Hypocreomycetidae</taxon>
        <taxon>Hypocreales</taxon>
        <taxon>Hypocreaceae</taxon>
        <taxon>Trichoderma</taxon>
    </lineage>
</organism>
<dbReference type="Proteomes" id="UP001642720">
    <property type="component" value="Unassembled WGS sequence"/>
</dbReference>
<dbReference type="EMBL" id="PPTA01000013">
    <property type="protein sequence ID" value="TFA99727.1"/>
    <property type="molecule type" value="Genomic_DNA"/>
</dbReference>
<evidence type="ECO:0000313" key="3">
    <source>
        <dbReference type="Proteomes" id="UP001642720"/>
    </source>
</evidence>
<sequence>MAPRRTVADASPSSQRRLRLSEDLPPQGHQIKISRQRDQRPRKKEIQRMKILLEECLLPAEVQTDADADTDTDVETRWERSTRGDAKALWVEQLYRYEEL</sequence>
<name>A0ABY2GXX1_9HYPO</name>
<comment type="caution">
    <text evidence="2">The sequence shown here is derived from an EMBL/GenBank/DDBJ whole genome shotgun (WGS) entry which is preliminary data.</text>
</comment>
<reference evidence="2 3" key="1">
    <citation type="submission" date="2018-01" db="EMBL/GenBank/DDBJ databases">
        <title>Genome characterization of the sugarcane-associated fungus Trichoderma ghanense CCMA-1212 and their application in lignocelulose bioconversion.</title>
        <authorList>
            <person name="Steindorff A.S."/>
            <person name="Mendes T.D."/>
            <person name="Vilela E.S.D."/>
            <person name="Rodrigues D.S."/>
            <person name="Formighieri E.F."/>
            <person name="Melo I.S."/>
            <person name="Favaro L.C.L."/>
        </authorList>
    </citation>
    <scope>NUCLEOTIDE SEQUENCE [LARGE SCALE GENOMIC DNA]</scope>
    <source>
        <strain evidence="2 3">CCMA-1212</strain>
    </source>
</reference>
<proteinExistence type="predicted"/>
<dbReference type="GeneID" id="300580141"/>
<protein>
    <submittedName>
        <fullName evidence="2">Uncharacterized protein</fullName>
    </submittedName>
</protein>
<dbReference type="RefSeq" id="XP_073555929.1">
    <property type="nucleotide sequence ID" value="XM_073705691.1"/>
</dbReference>
<evidence type="ECO:0000313" key="2">
    <source>
        <dbReference type="EMBL" id="TFA99727.1"/>
    </source>
</evidence>